<evidence type="ECO:0000313" key="2">
    <source>
        <dbReference type="EMBL" id="EEN53203.1"/>
    </source>
</evidence>
<feature type="region of interest" description="Disordered" evidence="1">
    <location>
        <begin position="162"/>
        <end position="191"/>
    </location>
</feature>
<reference evidence="2" key="1">
    <citation type="journal article" date="2008" name="Nature">
        <title>The amphioxus genome and the evolution of the chordate karyotype.</title>
        <authorList>
            <consortium name="US DOE Joint Genome Institute (JGI-PGF)"/>
            <person name="Putnam N.H."/>
            <person name="Butts T."/>
            <person name="Ferrier D.E.K."/>
            <person name="Furlong R.F."/>
            <person name="Hellsten U."/>
            <person name="Kawashima T."/>
            <person name="Robinson-Rechavi M."/>
            <person name="Shoguchi E."/>
            <person name="Terry A."/>
            <person name="Yu J.-K."/>
            <person name="Benito-Gutierrez E.L."/>
            <person name="Dubchak I."/>
            <person name="Garcia-Fernandez J."/>
            <person name="Gibson-Brown J.J."/>
            <person name="Grigoriev I.V."/>
            <person name="Horton A.C."/>
            <person name="de Jong P.J."/>
            <person name="Jurka J."/>
            <person name="Kapitonov V.V."/>
            <person name="Kohara Y."/>
            <person name="Kuroki Y."/>
            <person name="Lindquist E."/>
            <person name="Lucas S."/>
            <person name="Osoegawa K."/>
            <person name="Pennacchio L.A."/>
            <person name="Salamov A.A."/>
            <person name="Satou Y."/>
            <person name="Sauka-Spengler T."/>
            <person name="Schmutz J."/>
            <person name="Shin-I T."/>
            <person name="Toyoda A."/>
            <person name="Bronner-Fraser M."/>
            <person name="Fujiyama A."/>
            <person name="Holland L.Z."/>
            <person name="Holland P.W.H."/>
            <person name="Satoh N."/>
            <person name="Rokhsar D.S."/>
        </authorList>
    </citation>
    <scope>NUCLEOTIDE SEQUENCE [LARGE SCALE GENOMIC DNA]</scope>
    <source>
        <strain evidence="2">S238N-H82</strain>
        <tissue evidence="2">Testes</tissue>
    </source>
</reference>
<feature type="compositionally biased region" description="Polar residues" evidence="1">
    <location>
        <begin position="221"/>
        <end position="237"/>
    </location>
</feature>
<dbReference type="EMBL" id="GG666574">
    <property type="protein sequence ID" value="EEN53203.1"/>
    <property type="molecule type" value="Genomic_DNA"/>
</dbReference>
<organism>
    <name type="scientific">Branchiostoma floridae</name>
    <name type="common">Florida lancelet</name>
    <name type="synonym">Amphioxus</name>
    <dbReference type="NCBI Taxonomy" id="7739"/>
    <lineage>
        <taxon>Eukaryota</taxon>
        <taxon>Metazoa</taxon>
        <taxon>Chordata</taxon>
        <taxon>Cephalochordata</taxon>
        <taxon>Leptocardii</taxon>
        <taxon>Amphioxiformes</taxon>
        <taxon>Branchiostomatidae</taxon>
        <taxon>Branchiostoma</taxon>
    </lineage>
</organism>
<sequence>MEKGAMGFPRCVNFPPEVSKACLKGFTYPCTLGHLQPPFAIFVKNGEKRRHVPSTARFPEISVTENMHYQRNPQGAYQPEDMPHGHEIDNGQTPQTPTTNAYAQINEEDEYNPQHHTYWEIKEEDVNCEIKDKDASSGRNQNPISPLSSFPEIFVTENTHYQRNPQGAPQYENMPHDQDHEIDNEQTPQKATTNAYAHIKEEVEYNPQHHTNQEIKDEDTVSGQGAQDTSSSETISRPKNLEGGFTSDDGQTEDSSHAYENDEVL</sequence>
<dbReference type="InParanoid" id="C3Z2F2"/>
<gene>
    <name evidence="2" type="ORF">BRAFLDRAFT_66318</name>
</gene>
<name>C3Z2F2_BRAFL</name>
<dbReference type="AlphaFoldDB" id="C3Z2F2"/>
<feature type="compositionally biased region" description="Basic and acidic residues" evidence="1">
    <location>
        <begin position="254"/>
        <end position="265"/>
    </location>
</feature>
<accession>C3Z2F2</accession>
<evidence type="ECO:0000256" key="1">
    <source>
        <dbReference type="SAM" id="MobiDB-lite"/>
    </source>
</evidence>
<feature type="compositionally biased region" description="Basic and acidic residues" evidence="1">
    <location>
        <begin position="174"/>
        <end position="183"/>
    </location>
</feature>
<protein>
    <submittedName>
        <fullName evidence="2">Uncharacterized protein</fullName>
    </submittedName>
</protein>
<proteinExistence type="predicted"/>
<feature type="region of interest" description="Disordered" evidence="1">
    <location>
        <begin position="205"/>
        <end position="265"/>
    </location>
</feature>